<keyword evidence="2" id="KW-1133">Transmembrane helix</keyword>
<gene>
    <name evidence="3" type="ORF">SAMN05192584_12344</name>
</gene>
<evidence type="ECO:0000313" key="3">
    <source>
        <dbReference type="EMBL" id="SFL64178.1"/>
    </source>
</evidence>
<feature type="transmembrane region" description="Helical" evidence="2">
    <location>
        <begin position="106"/>
        <end position="128"/>
    </location>
</feature>
<feature type="region of interest" description="Disordered" evidence="1">
    <location>
        <begin position="79"/>
        <end position="98"/>
    </location>
</feature>
<dbReference type="EMBL" id="FOSG01000023">
    <property type="protein sequence ID" value="SFL64178.1"/>
    <property type="molecule type" value="Genomic_DNA"/>
</dbReference>
<protein>
    <recommendedName>
        <fullName evidence="5">Transmembrane protein</fullName>
    </recommendedName>
</protein>
<accession>A0A1I4JC82</accession>
<keyword evidence="2" id="KW-0472">Membrane</keyword>
<organism evidence="3 4">
    <name type="scientific">Streptomyces pini</name>
    <dbReference type="NCBI Taxonomy" id="1520580"/>
    <lineage>
        <taxon>Bacteria</taxon>
        <taxon>Bacillati</taxon>
        <taxon>Actinomycetota</taxon>
        <taxon>Actinomycetes</taxon>
        <taxon>Kitasatosporales</taxon>
        <taxon>Streptomycetaceae</taxon>
        <taxon>Streptomyces</taxon>
    </lineage>
</organism>
<evidence type="ECO:0000256" key="2">
    <source>
        <dbReference type="SAM" id="Phobius"/>
    </source>
</evidence>
<evidence type="ECO:0000313" key="4">
    <source>
        <dbReference type="Proteomes" id="UP000198928"/>
    </source>
</evidence>
<feature type="compositionally biased region" description="Basic and acidic residues" evidence="1">
    <location>
        <begin position="247"/>
        <end position="262"/>
    </location>
</feature>
<keyword evidence="2" id="KW-0812">Transmembrane</keyword>
<keyword evidence="4" id="KW-1185">Reference proteome</keyword>
<dbReference type="AlphaFoldDB" id="A0A1I4JC82"/>
<evidence type="ECO:0000256" key="1">
    <source>
        <dbReference type="SAM" id="MobiDB-lite"/>
    </source>
</evidence>
<dbReference type="Proteomes" id="UP000198928">
    <property type="component" value="Unassembled WGS sequence"/>
</dbReference>
<feature type="region of interest" description="Disordered" evidence="1">
    <location>
        <begin position="225"/>
        <end position="332"/>
    </location>
</feature>
<feature type="compositionally biased region" description="Low complexity" evidence="1">
    <location>
        <begin position="80"/>
        <end position="94"/>
    </location>
</feature>
<proteinExistence type="predicted"/>
<feature type="compositionally biased region" description="Low complexity" evidence="1">
    <location>
        <begin position="225"/>
        <end position="235"/>
    </location>
</feature>
<feature type="compositionally biased region" description="Basic and acidic residues" evidence="1">
    <location>
        <begin position="309"/>
        <end position="324"/>
    </location>
</feature>
<sequence length="332" mass="33713">MHMNTAPHLRPEDRPEFERVLDEALRAVRDRPEPAAGRRLNTEQLRTAAIGAAAAIAACAAAEYEHFVALRDELRLPGHAPSSQGSARAAAGAPGDSGSGPGGAGLFATLSVLAPVLAGTAALIFLLAGHLLRVMDPEPSIAAQMRDAGWAFAALTAVSLLAACVGLLVTAVRHGAGAIRAGGPSGQSALADEVARARTAWRTALLERGVLPFLHEALAVPAAEAAPASEAAGPPGTSGVRGAGKPEAGKPEAGKPRPESRHPRLGYTHPGFSSPAAKTPRDTGAGARFTSPDFTSPGFGGPDSGGPEHPLDRYPDRPPTEPRPEPGAGAGP</sequence>
<feature type="transmembrane region" description="Helical" evidence="2">
    <location>
        <begin position="148"/>
        <end position="172"/>
    </location>
</feature>
<name>A0A1I4JC82_9ACTN</name>
<evidence type="ECO:0008006" key="5">
    <source>
        <dbReference type="Google" id="ProtNLM"/>
    </source>
</evidence>
<reference evidence="4" key="1">
    <citation type="submission" date="2016-10" db="EMBL/GenBank/DDBJ databases">
        <authorList>
            <person name="Varghese N."/>
            <person name="Submissions S."/>
        </authorList>
    </citation>
    <scope>NUCLEOTIDE SEQUENCE [LARGE SCALE GENOMIC DNA]</scope>
    <source>
        <strain evidence="4">PL19</strain>
    </source>
</reference>